<keyword evidence="2" id="KW-1133">Transmembrane helix</keyword>
<dbReference type="SUPFAM" id="SSF103473">
    <property type="entry name" value="MFS general substrate transporter"/>
    <property type="match status" value="1"/>
</dbReference>
<evidence type="ECO:0000256" key="2">
    <source>
        <dbReference type="SAM" id="Phobius"/>
    </source>
</evidence>
<feature type="transmembrane region" description="Helical" evidence="2">
    <location>
        <begin position="290"/>
        <end position="308"/>
    </location>
</feature>
<feature type="transmembrane region" description="Helical" evidence="2">
    <location>
        <begin position="85"/>
        <end position="108"/>
    </location>
</feature>
<feature type="transmembrane region" description="Helical" evidence="2">
    <location>
        <begin position="394"/>
        <end position="418"/>
    </location>
</feature>
<proteinExistence type="inferred from homology"/>
<evidence type="ECO:0000256" key="1">
    <source>
        <dbReference type="ARBA" id="ARBA00009617"/>
    </source>
</evidence>
<gene>
    <name evidence="3" type="ORF">G3I67_00870</name>
</gene>
<dbReference type="PANTHER" id="PTHR11328">
    <property type="entry name" value="MAJOR FACILITATOR SUPERFAMILY DOMAIN-CONTAINING PROTEIN"/>
    <property type="match status" value="1"/>
</dbReference>
<dbReference type="EMBL" id="JAAGRN010000001">
    <property type="protein sequence ID" value="NDY81772.1"/>
    <property type="molecule type" value="Genomic_DNA"/>
</dbReference>
<keyword evidence="2" id="KW-0472">Membrane</keyword>
<feature type="transmembrane region" description="Helical" evidence="2">
    <location>
        <begin position="314"/>
        <end position="343"/>
    </location>
</feature>
<feature type="transmembrane region" description="Helical" evidence="2">
    <location>
        <begin position="154"/>
        <end position="173"/>
    </location>
</feature>
<protein>
    <submittedName>
        <fullName evidence="3">MFS transporter</fullName>
    </submittedName>
</protein>
<feature type="transmembrane region" description="Helical" evidence="2">
    <location>
        <begin position="114"/>
        <end position="133"/>
    </location>
</feature>
<evidence type="ECO:0000313" key="3">
    <source>
        <dbReference type="EMBL" id="NDY81772.1"/>
    </source>
</evidence>
<comment type="caution">
    <text evidence="3">The sequence shown here is derived from an EMBL/GenBank/DDBJ whole genome shotgun (WGS) entry which is preliminary data.</text>
</comment>
<dbReference type="PANTHER" id="PTHR11328:SF24">
    <property type="entry name" value="MAJOR FACILITATOR SUPERFAMILY (MFS) PROFILE DOMAIN-CONTAINING PROTEIN"/>
    <property type="match status" value="1"/>
</dbReference>
<sequence length="435" mass="47681">MKPDWRVDKTINTRTCLRYGLLGLPLAFVAMPLYVHLPHVYAGKEGMSLVTLGLVLLLARLLDAFSDPWLGRFSDRLFAHSSRYVLFYGAGAALALIVGMTLLFFPPWPRRDSPIALLAVLIFTSLAFSLLAISHQSWGARLGGDEGQRARIVAWREGAGLIGVVLASVLPAWLGWDQWIGVFALMLLVGWMAWMRSESPPVSQYAADVHWKQDLIRPWLNKPFINLMIVFMLNGMASAIPATLVLFFIEDRLNAAELKPLFLATYFVCAAASMPLWMRAVIRWGLARTWFIGMLLAITVFAWAGMLSSGDVTAFWVVCVLSGLALGTDLALPGAMLAGIINARGDSGQREGAYFGWWNLASKLNLALAAGLSLPFLAWLGYQPGTTSAPGINALSLTYSLLPCSLKLFAAAGLYAGFIRNSSRQSIKSTRENIH</sequence>
<feature type="transmembrane region" description="Helical" evidence="2">
    <location>
        <begin position="364"/>
        <end position="382"/>
    </location>
</feature>
<feature type="transmembrane region" description="Helical" evidence="2">
    <location>
        <begin position="47"/>
        <end position="65"/>
    </location>
</feature>
<feature type="transmembrane region" description="Helical" evidence="2">
    <location>
        <begin position="16"/>
        <end position="35"/>
    </location>
</feature>
<dbReference type="Gene3D" id="1.20.1250.20">
    <property type="entry name" value="MFS general substrate transporter like domains"/>
    <property type="match status" value="2"/>
</dbReference>
<dbReference type="GO" id="GO:0015293">
    <property type="term" value="F:symporter activity"/>
    <property type="evidence" value="ECO:0007669"/>
    <property type="project" value="InterPro"/>
</dbReference>
<dbReference type="Pfam" id="PF13347">
    <property type="entry name" value="MFS_2"/>
    <property type="match status" value="1"/>
</dbReference>
<dbReference type="InterPro" id="IPR036259">
    <property type="entry name" value="MFS_trans_sf"/>
</dbReference>
<dbReference type="AlphaFoldDB" id="A0A6B2QUH8"/>
<feature type="transmembrane region" description="Helical" evidence="2">
    <location>
        <begin position="179"/>
        <end position="195"/>
    </location>
</feature>
<dbReference type="InterPro" id="IPR039672">
    <property type="entry name" value="MFS_2"/>
</dbReference>
<reference evidence="3" key="1">
    <citation type="submission" date="2020-02" db="EMBL/GenBank/DDBJ databases">
        <authorList>
            <person name="Chen W.-M."/>
        </authorList>
    </citation>
    <scope>NUCLEOTIDE SEQUENCE</scope>
    <source>
        <strain evidence="3">NBD-18</strain>
    </source>
</reference>
<dbReference type="GO" id="GO:0008643">
    <property type="term" value="P:carbohydrate transport"/>
    <property type="evidence" value="ECO:0007669"/>
    <property type="project" value="InterPro"/>
</dbReference>
<comment type="similarity">
    <text evidence="1">Belongs to the sodium:galactoside symporter (TC 2.A.2) family.</text>
</comment>
<organism evidence="3">
    <name type="scientific">Sheuella amnicola</name>
    <dbReference type="NCBI Taxonomy" id="2707330"/>
    <lineage>
        <taxon>Bacteria</taxon>
        <taxon>Pseudomonadati</taxon>
        <taxon>Pseudomonadota</taxon>
        <taxon>Betaproteobacteria</taxon>
        <taxon>Burkholderiales</taxon>
        <taxon>Alcaligenaceae</taxon>
        <taxon>Sheuella</taxon>
    </lineage>
</organism>
<name>A0A6B2QUH8_9BURK</name>
<keyword evidence="2" id="KW-0812">Transmembrane</keyword>
<dbReference type="GO" id="GO:0005886">
    <property type="term" value="C:plasma membrane"/>
    <property type="evidence" value="ECO:0007669"/>
    <property type="project" value="TreeGrafter"/>
</dbReference>
<feature type="transmembrane region" description="Helical" evidence="2">
    <location>
        <begin position="224"/>
        <end position="249"/>
    </location>
</feature>
<feature type="transmembrane region" description="Helical" evidence="2">
    <location>
        <begin position="261"/>
        <end position="278"/>
    </location>
</feature>
<accession>A0A6B2QUH8</accession>